<name>A0A5N5D1S7_9PEZI</name>
<dbReference type="Proteomes" id="UP000325902">
    <property type="component" value="Unassembled WGS sequence"/>
</dbReference>
<evidence type="ECO:0000313" key="1">
    <source>
        <dbReference type="EMBL" id="KAB2571491.1"/>
    </source>
</evidence>
<gene>
    <name evidence="1" type="ORF">DBV05_g9833</name>
</gene>
<reference evidence="1 2" key="1">
    <citation type="journal article" date="2019" name="Sci. Rep.">
        <title>A multi-omics analysis of the grapevine pathogen Lasiodiplodia theobromae reveals that temperature affects the expression of virulence- and pathogenicity-related genes.</title>
        <authorList>
            <person name="Felix C."/>
            <person name="Meneses R."/>
            <person name="Goncalves M.F.M."/>
            <person name="Tilleman L."/>
            <person name="Duarte A.S."/>
            <person name="Jorrin-Novo J.V."/>
            <person name="Van de Peer Y."/>
            <person name="Deforce D."/>
            <person name="Van Nieuwerburgh F."/>
            <person name="Esteves A.C."/>
            <person name="Alves A."/>
        </authorList>
    </citation>
    <scope>NUCLEOTIDE SEQUENCE [LARGE SCALE GENOMIC DNA]</scope>
    <source>
        <strain evidence="1 2">LA-SOL3</strain>
    </source>
</reference>
<evidence type="ECO:0000313" key="2">
    <source>
        <dbReference type="Proteomes" id="UP000325902"/>
    </source>
</evidence>
<comment type="caution">
    <text evidence="1">The sequence shown here is derived from an EMBL/GenBank/DDBJ whole genome shotgun (WGS) entry which is preliminary data.</text>
</comment>
<protein>
    <submittedName>
        <fullName evidence="1">Uncharacterized protein</fullName>
    </submittedName>
</protein>
<keyword evidence="2" id="KW-1185">Reference proteome</keyword>
<dbReference type="OrthoDB" id="2142759at2759"/>
<dbReference type="EMBL" id="VCHE01000100">
    <property type="protein sequence ID" value="KAB2571491.1"/>
    <property type="molecule type" value="Genomic_DNA"/>
</dbReference>
<sequence length="353" mass="39867">MAEPQIHVRARNHDSEQATGIETISTNPLHEANFRHPAFPASTNRLITLPALDHPDGGIHHGTAHTACAIIAGNRFDGYFATSPDGPPIVSSPDTILTGSDYFFCVPGPDDHDGSQPYNYPVVQNFREWCFPHHKVPLTWLACCAPKVDYEPTTPSDFSDTAYLRNGSCPMSGSTDDCRIAHVCLLSMYWDWFPSNKMEQYSFNNDPDLEYHNTEDPANLLHLRADLRTSFQDRSFAFVPKAGRMVVQLLTPDEELVSQYHNVPLLEPHGVAPQYLLARFAQCILPAVSDFLCMGVPRRVLENNIGLGPFRSWTHTLSSEGSTRTRLWYEWCDMRMEDIDDDDYEEDEDEDGD</sequence>
<proteinExistence type="predicted"/>
<dbReference type="AlphaFoldDB" id="A0A5N5D1S7"/>
<accession>A0A5N5D1S7</accession>
<organism evidence="1 2">
    <name type="scientific">Lasiodiplodia theobromae</name>
    <dbReference type="NCBI Taxonomy" id="45133"/>
    <lineage>
        <taxon>Eukaryota</taxon>
        <taxon>Fungi</taxon>
        <taxon>Dikarya</taxon>
        <taxon>Ascomycota</taxon>
        <taxon>Pezizomycotina</taxon>
        <taxon>Dothideomycetes</taxon>
        <taxon>Dothideomycetes incertae sedis</taxon>
        <taxon>Botryosphaeriales</taxon>
        <taxon>Botryosphaeriaceae</taxon>
        <taxon>Lasiodiplodia</taxon>
    </lineage>
</organism>